<dbReference type="InterPro" id="IPR036390">
    <property type="entry name" value="WH_DNA-bd_sf"/>
</dbReference>
<keyword evidence="3" id="KW-0963">Cytoplasm</keyword>
<organism evidence="11 12">
    <name type="scientific">Cellulomonas septica</name>
    <dbReference type="NCBI Taxonomy" id="285080"/>
    <lineage>
        <taxon>Bacteria</taxon>
        <taxon>Bacillati</taxon>
        <taxon>Actinomycetota</taxon>
        <taxon>Actinomycetes</taxon>
        <taxon>Micrococcales</taxon>
        <taxon>Cellulomonadaceae</taxon>
        <taxon>Cellulomonas</taxon>
    </lineage>
</organism>
<comment type="similarity">
    <text evidence="2">Belongs to the Fur family.</text>
</comment>
<dbReference type="PANTHER" id="PTHR33202:SF18">
    <property type="entry name" value="TRANSCRIPTIONAL REGULATOR FURA"/>
    <property type="match status" value="1"/>
</dbReference>
<evidence type="ECO:0000256" key="9">
    <source>
        <dbReference type="ARBA" id="ARBA00023125"/>
    </source>
</evidence>
<dbReference type="InterPro" id="IPR043135">
    <property type="entry name" value="Fur_C"/>
</dbReference>
<dbReference type="SUPFAM" id="SSF46785">
    <property type="entry name" value="Winged helix' DNA-binding domain"/>
    <property type="match status" value="1"/>
</dbReference>
<dbReference type="Pfam" id="PF01475">
    <property type="entry name" value="FUR"/>
    <property type="match status" value="1"/>
</dbReference>
<evidence type="ECO:0000256" key="4">
    <source>
        <dbReference type="ARBA" id="ARBA00022491"/>
    </source>
</evidence>
<dbReference type="Proteomes" id="UP000777774">
    <property type="component" value="Unassembled WGS sequence"/>
</dbReference>
<dbReference type="InterPro" id="IPR002481">
    <property type="entry name" value="FUR"/>
</dbReference>
<keyword evidence="6" id="KW-0862">Zinc</keyword>
<dbReference type="Gene3D" id="3.30.1490.190">
    <property type="match status" value="1"/>
</dbReference>
<evidence type="ECO:0000256" key="10">
    <source>
        <dbReference type="ARBA" id="ARBA00023163"/>
    </source>
</evidence>
<gene>
    <name evidence="11" type="ORF">HGA02_15040</name>
</gene>
<keyword evidence="9" id="KW-0238">DNA-binding</keyword>
<dbReference type="CDD" id="cd07153">
    <property type="entry name" value="Fur_like"/>
    <property type="match status" value="1"/>
</dbReference>
<evidence type="ECO:0000313" key="12">
    <source>
        <dbReference type="Proteomes" id="UP000777774"/>
    </source>
</evidence>
<evidence type="ECO:0000256" key="7">
    <source>
        <dbReference type="ARBA" id="ARBA00023004"/>
    </source>
</evidence>
<keyword evidence="4" id="KW-0678">Repressor</keyword>
<evidence type="ECO:0000256" key="6">
    <source>
        <dbReference type="ARBA" id="ARBA00022833"/>
    </source>
</evidence>
<evidence type="ECO:0000313" key="11">
    <source>
        <dbReference type="EMBL" id="NKY40794.1"/>
    </source>
</evidence>
<protein>
    <submittedName>
        <fullName evidence="11">Transcriptional repressor</fullName>
    </submittedName>
</protein>
<keyword evidence="10" id="KW-0804">Transcription</keyword>
<accession>A0ABX1K2N0</accession>
<dbReference type="Gene3D" id="1.10.10.10">
    <property type="entry name" value="Winged helix-like DNA-binding domain superfamily/Winged helix DNA-binding domain"/>
    <property type="match status" value="1"/>
</dbReference>
<sequence length="160" mass="17073">MERFQDLNHSSFDGWVVHVDDTALLRDHGLRVTSPRLAVLDALRRTPHADADTVLRLVRAGVPSVSVQAVYDVLGALTTAGLLRRIEPAGHPARYERRVGDNHHHVVCRGCGAVDDVDCVTGHAPCLIPSSTSGFAVETAEVTFWGLCPTCAAAAAAADD</sequence>
<evidence type="ECO:0000256" key="5">
    <source>
        <dbReference type="ARBA" id="ARBA00022723"/>
    </source>
</evidence>
<keyword evidence="5" id="KW-0479">Metal-binding</keyword>
<dbReference type="EMBL" id="JAAXOY010000461">
    <property type="protein sequence ID" value="NKY40794.1"/>
    <property type="molecule type" value="Genomic_DNA"/>
</dbReference>
<proteinExistence type="inferred from homology"/>
<comment type="subcellular location">
    <subcellularLocation>
        <location evidence="1">Cytoplasm</location>
    </subcellularLocation>
</comment>
<dbReference type="InterPro" id="IPR036388">
    <property type="entry name" value="WH-like_DNA-bd_sf"/>
</dbReference>
<keyword evidence="8" id="KW-0805">Transcription regulation</keyword>
<evidence type="ECO:0000256" key="8">
    <source>
        <dbReference type="ARBA" id="ARBA00023015"/>
    </source>
</evidence>
<evidence type="ECO:0000256" key="3">
    <source>
        <dbReference type="ARBA" id="ARBA00022490"/>
    </source>
</evidence>
<evidence type="ECO:0000256" key="1">
    <source>
        <dbReference type="ARBA" id="ARBA00004496"/>
    </source>
</evidence>
<reference evidence="11 12" key="1">
    <citation type="submission" date="2020-04" db="EMBL/GenBank/DDBJ databases">
        <title>MicrobeNet Type strains.</title>
        <authorList>
            <person name="Nicholson A.C."/>
        </authorList>
    </citation>
    <scope>NUCLEOTIDE SEQUENCE [LARGE SCALE GENOMIC DNA]</scope>
    <source>
        <strain evidence="11 12">ATCC BAA-787</strain>
    </source>
</reference>
<comment type="caution">
    <text evidence="11">The sequence shown here is derived from an EMBL/GenBank/DDBJ whole genome shotgun (WGS) entry which is preliminary data.</text>
</comment>
<keyword evidence="12" id="KW-1185">Reference proteome</keyword>
<keyword evidence="7" id="KW-0408">Iron</keyword>
<evidence type="ECO:0000256" key="2">
    <source>
        <dbReference type="ARBA" id="ARBA00007957"/>
    </source>
</evidence>
<dbReference type="PANTHER" id="PTHR33202">
    <property type="entry name" value="ZINC UPTAKE REGULATION PROTEIN"/>
    <property type="match status" value="1"/>
</dbReference>
<name>A0ABX1K2N0_9CELL</name>